<dbReference type="Gene3D" id="2.170.130.10">
    <property type="entry name" value="TonB-dependent receptor, plug domain"/>
    <property type="match status" value="1"/>
</dbReference>
<dbReference type="GO" id="GO:0044718">
    <property type="term" value="P:siderophore transmembrane transport"/>
    <property type="evidence" value="ECO:0007669"/>
    <property type="project" value="TreeGrafter"/>
</dbReference>
<comment type="similarity">
    <text evidence="2">Belongs to the TonB-dependent receptor family.</text>
</comment>
<organism evidence="5 6">
    <name type="scientific">Saccharicrinis fermentans DSM 9555 = JCM 21142</name>
    <dbReference type="NCBI Taxonomy" id="869213"/>
    <lineage>
        <taxon>Bacteria</taxon>
        <taxon>Pseudomonadati</taxon>
        <taxon>Bacteroidota</taxon>
        <taxon>Bacteroidia</taxon>
        <taxon>Marinilabiliales</taxon>
        <taxon>Marinilabiliaceae</taxon>
        <taxon>Saccharicrinis</taxon>
    </lineage>
</organism>
<name>W7Y1T6_9BACT</name>
<evidence type="ECO:0000256" key="3">
    <source>
        <dbReference type="SAM" id="SignalP"/>
    </source>
</evidence>
<evidence type="ECO:0000313" key="5">
    <source>
        <dbReference type="EMBL" id="GAF01912.1"/>
    </source>
</evidence>
<dbReference type="RefSeq" id="WP_052522060.1">
    <property type="nucleotide sequence ID" value="NZ_BAMD01000004.1"/>
</dbReference>
<dbReference type="Pfam" id="PF13715">
    <property type="entry name" value="CarbopepD_reg_2"/>
    <property type="match status" value="1"/>
</dbReference>
<dbReference type="PROSITE" id="PS52016">
    <property type="entry name" value="TONB_DEPENDENT_REC_3"/>
    <property type="match status" value="1"/>
</dbReference>
<protein>
    <submittedName>
        <fullName evidence="5">Outer membrane cobalamin translocator</fullName>
    </submittedName>
</protein>
<dbReference type="STRING" id="869213.GCA_000517085_01559"/>
<keyword evidence="2" id="KW-0472">Membrane</keyword>
<comment type="caution">
    <text evidence="5">The sequence shown here is derived from an EMBL/GenBank/DDBJ whole genome shotgun (WGS) entry which is preliminary data.</text>
</comment>
<dbReference type="Pfam" id="PF07715">
    <property type="entry name" value="Plug"/>
    <property type="match status" value="1"/>
</dbReference>
<feature type="chain" id="PRO_5004906275" evidence="3">
    <location>
        <begin position="19"/>
        <end position="370"/>
    </location>
</feature>
<dbReference type="SUPFAM" id="SSF56935">
    <property type="entry name" value="Porins"/>
    <property type="match status" value="1"/>
</dbReference>
<dbReference type="EMBL" id="BAMD01000004">
    <property type="protein sequence ID" value="GAF01912.1"/>
    <property type="molecule type" value="Genomic_DNA"/>
</dbReference>
<feature type="domain" description="TonB-dependent receptor plug" evidence="4">
    <location>
        <begin position="123"/>
        <end position="224"/>
    </location>
</feature>
<dbReference type="AlphaFoldDB" id="W7Y1T6"/>
<evidence type="ECO:0000256" key="1">
    <source>
        <dbReference type="ARBA" id="ARBA00022729"/>
    </source>
</evidence>
<dbReference type="SUPFAM" id="SSF49464">
    <property type="entry name" value="Carboxypeptidase regulatory domain-like"/>
    <property type="match status" value="1"/>
</dbReference>
<dbReference type="PANTHER" id="PTHR30069">
    <property type="entry name" value="TONB-DEPENDENT OUTER MEMBRANE RECEPTOR"/>
    <property type="match status" value="1"/>
</dbReference>
<keyword evidence="2" id="KW-0813">Transport</keyword>
<keyword evidence="2" id="KW-0998">Cell outer membrane</keyword>
<keyword evidence="2" id="KW-0812">Transmembrane</keyword>
<accession>W7Y1T6</accession>
<proteinExistence type="inferred from homology"/>
<dbReference type="PANTHER" id="PTHR30069:SF29">
    <property type="entry name" value="HEMOGLOBIN AND HEMOGLOBIN-HAPTOGLOBIN-BINDING PROTEIN 1-RELATED"/>
    <property type="match status" value="1"/>
</dbReference>
<dbReference type="eggNOG" id="COG4771">
    <property type="taxonomic scope" value="Bacteria"/>
</dbReference>
<dbReference type="GO" id="GO:0009279">
    <property type="term" value="C:cell outer membrane"/>
    <property type="evidence" value="ECO:0007669"/>
    <property type="project" value="UniProtKB-SubCell"/>
</dbReference>
<keyword evidence="2" id="KW-1134">Transmembrane beta strand</keyword>
<gene>
    <name evidence="5" type="ORF">JCM21142_534</name>
</gene>
<dbReference type="InterPro" id="IPR012910">
    <property type="entry name" value="Plug_dom"/>
</dbReference>
<dbReference type="GO" id="GO:0015344">
    <property type="term" value="F:siderophore uptake transmembrane transporter activity"/>
    <property type="evidence" value="ECO:0007669"/>
    <property type="project" value="TreeGrafter"/>
</dbReference>
<evidence type="ECO:0000313" key="6">
    <source>
        <dbReference type="Proteomes" id="UP000019402"/>
    </source>
</evidence>
<dbReference type="InterPro" id="IPR039426">
    <property type="entry name" value="TonB-dep_rcpt-like"/>
</dbReference>
<dbReference type="OrthoDB" id="9812892at2"/>
<sequence>MKLTITLLLFIVSCSIINGQQVTIQGNIIDESGLPLTGATVHQKYTNNATTSNNNGYYRLTVNTTRQSSLVYSMVGCLPKEIIIEASSNSPLKYDVVLEADPATTLNETVVIAKSNIRLVEETGFNVVAIDAKPYHNSAINLTELLNQTPGVKINQVGGLGSKTNVTINGLSGNHVRFFIDGMPMDAMSSSFQINNLPVNMAERIEVYKGVVPVNFGSDALGGAVNIVTKKTPGSYLDASYSYGSFNTHLSYINAGHTSENGFTIQLNAYQNYSDNSYYVDDVSVLDFETNLYTSPQRVKRFHDTYHNETVILKTGIVNKPFADQLLLGFTLGQEYKEIQHPAYINPVYGDKVYTSNTIMRHFYIQKMTY</sequence>
<reference evidence="5 6" key="1">
    <citation type="journal article" date="2014" name="Genome Announc.">
        <title>Draft Genome Sequence of Cytophaga fermentans JCM 21142T, a Facultative Anaerobe Isolated from Marine Mud.</title>
        <authorList>
            <person name="Starns D."/>
            <person name="Oshima K."/>
            <person name="Suda W."/>
            <person name="Iino T."/>
            <person name="Yuki M."/>
            <person name="Inoue J."/>
            <person name="Kitamura K."/>
            <person name="Iida T."/>
            <person name="Darby A."/>
            <person name="Hattori M."/>
            <person name="Ohkuma M."/>
        </authorList>
    </citation>
    <scope>NUCLEOTIDE SEQUENCE [LARGE SCALE GENOMIC DNA]</scope>
    <source>
        <strain evidence="5 6">JCM 21142</strain>
    </source>
</reference>
<evidence type="ECO:0000256" key="2">
    <source>
        <dbReference type="PROSITE-ProRule" id="PRU01360"/>
    </source>
</evidence>
<dbReference type="Proteomes" id="UP000019402">
    <property type="component" value="Unassembled WGS sequence"/>
</dbReference>
<comment type="subcellular location">
    <subcellularLocation>
        <location evidence="2">Cell outer membrane</location>
        <topology evidence="2">Multi-pass membrane protein</topology>
    </subcellularLocation>
</comment>
<dbReference type="Gene3D" id="2.60.40.1120">
    <property type="entry name" value="Carboxypeptidase-like, regulatory domain"/>
    <property type="match status" value="1"/>
</dbReference>
<dbReference type="InterPro" id="IPR037066">
    <property type="entry name" value="Plug_dom_sf"/>
</dbReference>
<dbReference type="InterPro" id="IPR008969">
    <property type="entry name" value="CarboxyPept-like_regulatory"/>
</dbReference>
<keyword evidence="1 3" id="KW-0732">Signal</keyword>
<keyword evidence="6" id="KW-1185">Reference proteome</keyword>
<feature type="signal peptide" evidence="3">
    <location>
        <begin position="1"/>
        <end position="18"/>
    </location>
</feature>
<evidence type="ECO:0000259" key="4">
    <source>
        <dbReference type="Pfam" id="PF07715"/>
    </source>
</evidence>